<sequence>MIDKKHLEIVLRIGKKLKLRRIELELTQQQVADKIPKMDRAKISDMENGKEDFFFSKLLNVCDALEISVEETLKKDEE</sequence>
<dbReference type="Gene3D" id="1.10.260.40">
    <property type="entry name" value="lambda repressor-like DNA-binding domains"/>
    <property type="match status" value="1"/>
</dbReference>
<accession>A0ABR9T361</accession>
<dbReference type="SUPFAM" id="SSF47413">
    <property type="entry name" value="lambda repressor-like DNA-binding domains"/>
    <property type="match status" value="1"/>
</dbReference>
<evidence type="ECO:0000313" key="3">
    <source>
        <dbReference type="Proteomes" id="UP000618319"/>
    </source>
</evidence>
<feature type="domain" description="HTH cro/C1-type" evidence="1">
    <location>
        <begin position="17"/>
        <end position="73"/>
    </location>
</feature>
<reference evidence="2 3" key="1">
    <citation type="submission" date="2018-02" db="EMBL/GenBank/DDBJ databases">
        <title>Sphingobacterium KA21.</title>
        <authorList>
            <person name="Vasarhelyi B.M."/>
            <person name="Deshmukh S."/>
            <person name="Balint B."/>
            <person name="Kukolya J."/>
        </authorList>
    </citation>
    <scope>NUCLEOTIDE SEQUENCE [LARGE SCALE GENOMIC DNA]</scope>
    <source>
        <strain evidence="2 3">Ka21</strain>
    </source>
</reference>
<proteinExistence type="predicted"/>
<dbReference type="Proteomes" id="UP000618319">
    <property type="component" value="Unassembled WGS sequence"/>
</dbReference>
<evidence type="ECO:0000313" key="2">
    <source>
        <dbReference type="EMBL" id="MBE8719777.1"/>
    </source>
</evidence>
<organism evidence="2 3">
    <name type="scientific">Sphingobacterium pedocola</name>
    <dbReference type="NCBI Taxonomy" id="2082722"/>
    <lineage>
        <taxon>Bacteria</taxon>
        <taxon>Pseudomonadati</taxon>
        <taxon>Bacteroidota</taxon>
        <taxon>Sphingobacteriia</taxon>
        <taxon>Sphingobacteriales</taxon>
        <taxon>Sphingobacteriaceae</taxon>
        <taxon>Sphingobacterium</taxon>
    </lineage>
</organism>
<gene>
    <name evidence="2" type="ORF">C4F40_03420</name>
</gene>
<dbReference type="InterPro" id="IPR010982">
    <property type="entry name" value="Lambda_DNA-bd_dom_sf"/>
</dbReference>
<dbReference type="InterPro" id="IPR001387">
    <property type="entry name" value="Cro/C1-type_HTH"/>
</dbReference>
<dbReference type="SMART" id="SM00530">
    <property type="entry name" value="HTH_XRE"/>
    <property type="match status" value="1"/>
</dbReference>
<dbReference type="RefSeq" id="WP_196937483.1">
    <property type="nucleotide sequence ID" value="NZ_MU158689.1"/>
</dbReference>
<evidence type="ECO:0000259" key="1">
    <source>
        <dbReference type="PROSITE" id="PS50943"/>
    </source>
</evidence>
<comment type="caution">
    <text evidence="2">The sequence shown here is derived from an EMBL/GenBank/DDBJ whole genome shotgun (WGS) entry which is preliminary data.</text>
</comment>
<name>A0ABR9T361_9SPHI</name>
<dbReference type="Pfam" id="PF13560">
    <property type="entry name" value="HTH_31"/>
    <property type="match status" value="1"/>
</dbReference>
<protein>
    <submittedName>
        <fullName evidence="2">Transcriptional regulator</fullName>
    </submittedName>
</protein>
<dbReference type="PROSITE" id="PS50943">
    <property type="entry name" value="HTH_CROC1"/>
    <property type="match status" value="1"/>
</dbReference>
<keyword evidence="3" id="KW-1185">Reference proteome</keyword>
<dbReference type="EMBL" id="PSKQ01000017">
    <property type="protein sequence ID" value="MBE8719777.1"/>
    <property type="molecule type" value="Genomic_DNA"/>
</dbReference>
<dbReference type="CDD" id="cd00093">
    <property type="entry name" value="HTH_XRE"/>
    <property type="match status" value="1"/>
</dbReference>